<protein>
    <submittedName>
        <fullName evidence="3">Uncharacterized protein</fullName>
    </submittedName>
</protein>
<evidence type="ECO:0000256" key="1">
    <source>
        <dbReference type="SAM" id="MobiDB-lite"/>
    </source>
</evidence>
<feature type="non-terminal residue" evidence="3">
    <location>
        <position position="1"/>
    </location>
</feature>
<dbReference type="SUPFAM" id="SSF118310">
    <property type="entry name" value="AN1-like Zinc finger"/>
    <property type="match status" value="1"/>
</dbReference>
<dbReference type="InterPro" id="IPR035896">
    <property type="entry name" value="AN1-like_Znf"/>
</dbReference>
<reference evidence="3" key="1">
    <citation type="journal article" date="2014" name="Front. Microbiol.">
        <title>High frequency of phylogenetically diverse reductive dehalogenase-homologous genes in deep subseafloor sedimentary metagenomes.</title>
        <authorList>
            <person name="Kawai M."/>
            <person name="Futagami T."/>
            <person name="Toyoda A."/>
            <person name="Takaki Y."/>
            <person name="Nishi S."/>
            <person name="Hori S."/>
            <person name="Arai W."/>
            <person name="Tsubouchi T."/>
            <person name="Morono Y."/>
            <person name="Uchiyama I."/>
            <person name="Ito T."/>
            <person name="Fujiyama A."/>
            <person name="Inagaki F."/>
            <person name="Takami H."/>
        </authorList>
    </citation>
    <scope>NUCLEOTIDE SEQUENCE</scope>
    <source>
        <strain evidence="3">Expedition CK06-06</strain>
    </source>
</reference>
<organism evidence="3">
    <name type="scientific">marine sediment metagenome</name>
    <dbReference type="NCBI Taxonomy" id="412755"/>
    <lineage>
        <taxon>unclassified sequences</taxon>
        <taxon>metagenomes</taxon>
        <taxon>ecological metagenomes</taxon>
    </lineage>
</organism>
<evidence type="ECO:0000313" key="3">
    <source>
        <dbReference type="EMBL" id="GAI17688.1"/>
    </source>
</evidence>
<dbReference type="AlphaFoldDB" id="X1LF05"/>
<feature type="region of interest" description="Disordered" evidence="1">
    <location>
        <begin position="1"/>
        <end position="20"/>
    </location>
</feature>
<feature type="transmembrane region" description="Helical" evidence="2">
    <location>
        <begin position="242"/>
        <end position="262"/>
    </location>
</feature>
<keyword evidence="2" id="KW-0472">Membrane</keyword>
<gene>
    <name evidence="3" type="ORF">S06H3_09783</name>
</gene>
<keyword evidence="2" id="KW-0812">Transmembrane</keyword>
<dbReference type="EMBL" id="BARV01004383">
    <property type="protein sequence ID" value="GAI17688.1"/>
    <property type="molecule type" value="Genomic_DNA"/>
</dbReference>
<evidence type="ECO:0000256" key="2">
    <source>
        <dbReference type="SAM" id="Phobius"/>
    </source>
</evidence>
<sequence>AFENAVRKCSKEKGLDPPPRVSITENPCPFSSGDIAHIHIEERIICIWKKRLEELTLDQIDKVAAHEVAHLISIEHDGKHAQAQAEIEIGIWRPPPGVVVVDGSKKSSGHRVKSKTHRPRKNVCSYHPCRTRIKLRVCRYCGKNFCEKHLNPKIPMLPPFKGKPKDMDDWRKDGHPCPEYLPYLRIKEKEELDKRWKILDILSGRRHRVEPVETGRQIEPVETDHPIEPVETPVKESRPHRFVISVVLILAIIIILLALIWLSPVGF</sequence>
<feature type="compositionally biased region" description="Basic and acidic residues" evidence="1">
    <location>
        <begin position="1"/>
        <end position="15"/>
    </location>
</feature>
<proteinExistence type="predicted"/>
<accession>X1LF05</accession>
<keyword evidence="2" id="KW-1133">Transmembrane helix</keyword>
<comment type="caution">
    <text evidence="3">The sequence shown here is derived from an EMBL/GenBank/DDBJ whole genome shotgun (WGS) entry which is preliminary data.</text>
</comment>
<name>X1LF05_9ZZZZ</name>